<evidence type="ECO:0000313" key="3">
    <source>
        <dbReference type="Proteomes" id="UP000479692"/>
    </source>
</evidence>
<feature type="domain" description="DUF8198" evidence="1">
    <location>
        <begin position="23"/>
        <end position="235"/>
    </location>
</feature>
<dbReference type="Pfam" id="PF26621">
    <property type="entry name" value="DUF8198"/>
    <property type="match status" value="1"/>
</dbReference>
<evidence type="ECO:0000259" key="1">
    <source>
        <dbReference type="Pfam" id="PF26621"/>
    </source>
</evidence>
<gene>
    <name evidence="2" type="ORF">GN331_11170</name>
</gene>
<proteinExistence type="predicted"/>
<keyword evidence="3" id="KW-1185">Reference proteome</keyword>
<dbReference type="NCBIfam" id="NF047641">
    <property type="entry name" value="FFLEE_fam"/>
    <property type="match status" value="1"/>
</dbReference>
<dbReference type="InterPro" id="IPR058063">
    <property type="entry name" value="FFLEE_fam"/>
</dbReference>
<dbReference type="InterPro" id="IPR058511">
    <property type="entry name" value="DUF8198"/>
</dbReference>
<name>A0A7C9LM38_9GAMM</name>
<dbReference type="AlphaFoldDB" id="A0A7C9LM38"/>
<accession>A0A7C9LM38</accession>
<protein>
    <recommendedName>
        <fullName evidence="1">DUF8198 domain-containing protein</fullName>
    </recommendedName>
</protein>
<evidence type="ECO:0000313" key="2">
    <source>
        <dbReference type="EMBL" id="MUV14764.1"/>
    </source>
</evidence>
<dbReference type="Proteomes" id="UP000479692">
    <property type="component" value="Unassembled WGS sequence"/>
</dbReference>
<comment type="caution">
    <text evidence="2">The sequence shown here is derived from an EMBL/GenBank/DDBJ whole genome shotgun (WGS) entry which is preliminary data.</text>
</comment>
<dbReference type="EMBL" id="WOXT01000003">
    <property type="protein sequence ID" value="MUV14764.1"/>
    <property type="molecule type" value="Genomic_DNA"/>
</dbReference>
<organism evidence="2 3">
    <name type="scientific">Noviluteimonas gilva</name>
    <dbReference type="NCBI Taxonomy" id="2682097"/>
    <lineage>
        <taxon>Bacteria</taxon>
        <taxon>Pseudomonadati</taxon>
        <taxon>Pseudomonadota</taxon>
        <taxon>Gammaproteobacteria</taxon>
        <taxon>Lysobacterales</taxon>
        <taxon>Lysobacteraceae</taxon>
        <taxon>Noviluteimonas</taxon>
    </lineage>
</organism>
<dbReference type="RefSeq" id="WP_156642129.1">
    <property type="nucleotide sequence ID" value="NZ_WOXT01000003.1"/>
</dbReference>
<sequence length="240" mass="26863">MSRHADVVHRLQRRLACHQALHDPAREPRNGLRWLPELRRWQAARLERSFRRFLEDPQRAAAARFFLTDVYGDHDFTQRDADIVRVLPTMQRLLPASLLAAVADGIALGNLTHALDLRMAQALGSIAPRGKRLDDARYAEAYRRVGLPRLRSKQIDLIRDVGHGVGSALRLPGITTLLKLSRGPAHAAGLSELQGFLERGVAAFKQLGDADAFLAEIQRGERVVAARLFAAEPDPFREPR</sequence>
<reference evidence="2 3" key="1">
    <citation type="submission" date="2019-12" db="EMBL/GenBank/DDBJ databases">
        <authorList>
            <person name="Xu J."/>
        </authorList>
    </citation>
    <scope>NUCLEOTIDE SEQUENCE [LARGE SCALE GENOMIC DNA]</scope>
    <source>
        <strain evidence="2 3">HX-5-24</strain>
    </source>
</reference>